<keyword evidence="3" id="KW-1185">Reference proteome</keyword>
<dbReference type="InterPro" id="IPR010178">
    <property type="entry name" value="Lit"/>
</dbReference>
<protein>
    <submittedName>
        <fullName evidence="2">Integral membrane protein TIGR01906</fullName>
    </submittedName>
</protein>
<name>A0A1G6CNJ9_9STRE</name>
<dbReference type="NCBIfam" id="TIGR01906">
    <property type="entry name" value="integ_TIGR01906"/>
    <property type="match status" value="1"/>
</dbReference>
<feature type="transmembrane region" description="Helical" evidence="1">
    <location>
        <begin position="12"/>
        <end position="30"/>
    </location>
</feature>
<keyword evidence="1" id="KW-1133">Transmembrane helix</keyword>
<feature type="transmembrane region" description="Helical" evidence="1">
    <location>
        <begin position="179"/>
        <end position="201"/>
    </location>
</feature>
<accession>A0A1G6CNJ9</accession>
<evidence type="ECO:0000313" key="3">
    <source>
        <dbReference type="Proteomes" id="UP000182508"/>
    </source>
</evidence>
<proteinExistence type="predicted"/>
<organism evidence="2 3">
    <name type="scientific">Streptococcus henryi</name>
    <dbReference type="NCBI Taxonomy" id="439219"/>
    <lineage>
        <taxon>Bacteria</taxon>
        <taxon>Bacillati</taxon>
        <taxon>Bacillota</taxon>
        <taxon>Bacilli</taxon>
        <taxon>Lactobacillales</taxon>
        <taxon>Streptococcaceae</taxon>
        <taxon>Streptococcus</taxon>
    </lineage>
</organism>
<dbReference type="AlphaFoldDB" id="A0A1G6CNJ9"/>
<dbReference type="EMBL" id="FMXP01000024">
    <property type="protein sequence ID" value="SDB34392.1"/>
    <property type="molecule type" value="Genomic_DNA"/>
</dbReference>
<dbReference type="STRING" id="439219.SAMN02910293_01697"/>
<evidence type="ECO:0000256" key="1">
    <source>
        <dbReference type="SAM" id="Phobius"/>
    </source>
</evidence>
<evidence type="ECO:0000313" key="2">
    <source>
        <dbReference type="EMBL" id="SDB34392.1"/>
    </source>
</evidence>
<sequence>MKNRLHTLSSWFWLLSLAILATIYTAWLIYPMEIRELNLTSYISLSKQEILEDYNILLNYLTNPFVGKLDMPHFPSSSDGLKHFQDVKFLFHLAQAVFLVLLMPALSFFCQNIKRKSIFVYEKFFVFAALTPILIGLMGLLLGFDTFFTLFHQVLFPGATNWLFDPATDPIILVLPETFFLHCFVIFFVFYEVLIWGIVVLGKHELKVRKMHLN</sequence>
<dbReference type="RefSeq" id="WP_074486354.1">
    <property type="nucleotide sequence ID" value="NZ_FMXP01000024.1"/>
</dbReference>
<dbReference type="Proteomes" id="UP000182508">
    <property type="component" value="Unassembled WGS sequence"/>
</dbReference>
<dbReference type="eggNOG" id="COG4478">
    <property type="taxonomic scope" value="Bacteria"/>
</dbReference>
<reference evidence="2 3" key="1">
    <citation type="submission" date="2016-10" db="EMBL/GenBank/DDBJ databases">
        <authorList>
            <person name="de Groot N.N."/>
        </authorList>
    </citation>
    <scope>NUCLEOTIDE SEQUENCE [LARGE SCALE GENOMIC DNA]</scope>
    <source>
        <strain evidence="2 3">A-4</strain>
    </source>
</reference>
<gene>
    <name evidence="2" type="ORF">SAMN02910293_01697</name>
</gene>
<dbReference type="Pfam" id="PF07314">
    <property type="entry name" value="Lit"/>
    <property type="match status" value="1"/>
</dbReference>
<feature type="transmembrane region" description="Helical" evidence="1">
    <location>
        <begin position="124"/>
        <end position="144"/>
    </location>
</feature>
<keyword evidence="1" id="KW-0812">Transmembrane</keyword>
<feature type="transmembrane region" description="Helical" evidence="1">
    <location>
        <begin position="89"/>
        <end position="112"/>
    </location>
</feature>
<keyword evidence="1" id="KW-0472">Membrane</keyword>